<keyword evidence="3" id="KW-0862">Zinc</keyword>
<feature type="domain" description="Zinc finger DksA/TraR C4-type" evidence="4">
    <location>
        <begin position="36"/>
        <end position="66"/>
    </location>
</feature>
<keyword evidence="1" id="KW-0479">Metal-binding</keyword>
<gene>
    <name evidence="5" type="ORF">GTGU_02092</name>
</gene>
<organism evidence="5 6">
    <name type="scientific">Trabulsiella guamensis ATCC 49490</name>
    <dbReference type="NCBI Taxonomy" id="1005994"/>
    <lineage>
        <taxon>Bacteria</taxon>
        <taxon>Pseudomonadati</taxon>
        <taxon>Pseudomonadota</taxon>
        <taxon>Gammaproteobacteria</taxon>
        <taxon>Enterobacterales</taxon>
        <taxon>Enterobacteriaceae</taxon>
        <taxon>Trabulsiella</taxon>
    </lineage>
</organism>
<evidence type="ECO:0000313" key="5">
    <source>
        <dbReference type="EMBL" id="KFC07152.1"/>
    </source>
</evidence>
<dbReference type="Proteomes" id="UP000028630">
    <property type="component" value="Unassembled WGS sequence"/>
</dbReference>
<sequence>MPDEIDRDQAFNEQRLEAMIEQSRFRPAPVPSLYFCRFCGSPIPDKRRHTLPGVTTCTRCQSILERRRCR</sequence>
<evidence type="ECO:0000256" key="3">
    <source>
        <dbReference type="ARBA" id="ARBA00022833"/>
    </source>
</evidence>
<keyword evidence="2 5" id="KW-0863">Zinc-finger</keyword>
<dbReference type="EMBL" id="JMTB01000068">
    <property type="protein sequence ID" value="KFC07152.1"/>
    <property type="molecule type" value="Genomic_DNA"/>
</dbReference>
<dbReference type="GO" id="GO:0008270">
    <property type="term" value="F:zinc ion binding"/>
    <property type="evidence" value="ECO:0007669"/>
    <property type="project" value="UniProtKB-KW"/>
</dbReference>
<proteinExistence type="predicted"/>
<dbReference type="InterPro" id="IPR000962">
    <property type="entry name" value="Znf_DskA_TraR"/>
</dbReference>
<dbReference type="RefSeq" id="WP_038156388.1">
    <property type="nucleotide sequence ID" value="NZ_JMTB01000068.1"/>
</dbReference>
<evidence type="ECO:0000256" key="2">
    <source>
        <dbReference type="ARBA" id="ARBA00022771"/>
    </source>
</evidence>
<dbReference type="InterPro" id="IPR012783">
    <property type="entry name" value="Znf_C4_TraR"/>
</dbReference>
<dbReference type="eggNOG" id="COG1734">
    <property type="taxonomic scope" value="Bacteria"/>
</dbReference>
<dbReference type="NCBIfam" id="TIGR02419">
    <property type="entry name" value="C4_traR_proteo"/>
    <property type="match status" value="1"/>
</dbReference>
<evidence type="ECO:0000259" key="4">
    <source>
        <dbReference type="Pfam" id="PF01258"/>
    </source>
</evidence>
<dbReference type="Pfam" id="PF01258">
    <property type="entry name" value="zf-dskA_traR"/>
    <property type="match status" value="1"/>
</dbReference>
<protein>
    <submittedName>
        <fullName evidence="5">Putative zinc-finger containing protein</fullName>
    </submittedName>
</protein>
<dbReference type="PANTHER" id="PTHR38777">
    <property type="entry name" value="FELS-2 PROPHAGE PROTEIN"/>
    <property type="match status" value="1"/>
</dbReference>
<evidence type="ECO:0000256" key="1">
    <source>
        <dbReference type="ARBA" id="ARBA00022723"/>
    </source>
</evidence>
<name>A0A085AAA7_9ENTR</name>
<accession>A0A085AAA7</accession>
<dbReference type="AlphaFoldDB" id="A0A085AAA7"/>
<comment type="caution">
    <text evidence="5">The sequence shown here is derived from an EMBL/GenBank/DDBJ whole genome shotgun (WGS) entry which is preliminary data.</text>
</comment>
<dbReference type="GO" id="GO:1900378">
    <property type="term" value="P:positive regulation of secondary metabolite biosynthetic process"/>
    <property type="evidence" value="ECO:0007669"/>
    <property type="project" value="TreeGrafter"/>
</dbReference>
<dbReference type="OrthoDB" id="962301at2"/>
<dbReference type="SUPFAM" id="SSF57716">
    <property type="entry name" value="Glucocorticoid receptor-like (DNA-binding domain)"/>
    <property type="match status" value="1"/>
</dbReference>
<evidence type="ECO:0000313" key="6">
    <source>
        <dbReference type="Proteomes" id="UP000028630"/>
    </source>
</evidence>
<reference evidence="6" key="1">
    <citation type="submission" date="2014-05" db="EMBL/GenBank/DDBJ databases">
        <title>ATOL: Assembling a taxonomically balanced genome-scale reconstruction of the evolutionary history of the Enterobacteriaceae.</title>
        <authorList>
            <person name="Plunkett G. III"/>
            <person name="Neeno-Eckwall E.C."/>
            <person name="Glasner J.D."/>
            <person name="Perna N.T."/>
        </authorList>
    </citation>
    <scope>NUCLEOTIDE SEQUENCE [LARGE SCALE GENOMIC DNA]</scope>
    <source>
        <strain evidence="6">ATCC 49490</strain>
    </source>
</reference>
<keyword evidence="6" id="KW-1185">Reference proteome</keyword>
<dbReference type="Gene3D" id="1.20.120.910">
    <property type="entry name" value="DksA, coiled-coil domain"/>
    <property type="match status" value="1"/>
</dbReference>
<dbReference type="PANTHER" id="PTHR38777:SF1">
    <property type="entry name" value="DNAK SUPPRESSOR PROTEIN"/>
    <property type="match status" value="1"/>
</dbReference>